<proteinExistence type="predicted"/>
<gene>
    <name evidence="1" type="ORF">Bealeia1_02045</name>
</gene>
<evidence type="ECO:0000313" key="1">
    <source>
        <dbReference type="EMBL" id="WVX67826.1"/>
    </source>
</evidence>
<name>A0ABZ2C705_9PROT</name>
<dbReference type="EMBL" id="CP133274">
    <property type="protein sequence ID" value="WVX67826.1"/>
    <property type="molecule type" value="Genomic_DNA"/>
</dbReference>
<sequence length="45" mass="5110">MTKEPKMQGKCFAGVNRQMSVMIEVHSGIEMPSKITSLTRHEDVF</sequence>
<keyword evidence="2" id="KW-1185">Reference proteome</keyword>
<accession>A0ABZ2C705</accession>
<geneLocation type="plasmid" evidence="1 2">
    <name>pBealeia4</name>
</geneLocation>
<evidence type="ECO:0000313" key="2">
    <source>
        <dbReference type="Proteomes" id="UP001330434"/>
    </source>
</evidence>
<dbReference type="Proteomes" id="UP001330434">
    <property type="component" value="Plasmid pBealeia4"/>
</dbReference>
<organism evidence="1 2">
    <name type="scientific">Candidatus Bealeia paramacronuclearis</name>
    <dbReference type="NCBI Taxonomy" id="1921001"/>
    <lineage>
        <taxon>Bacteria</taxon>
        <taxon>Pseudomonadati</taxon>
        <taxon>Pseudomonadota</taxon>
        <taxon>Alphaproteobacteria</taxon>
        <taxon>Holosporales</taxon>
        <taxon>Holosporaceae</taxon>
        <taxon>Candidatus Bealeia</taxon>
    </lineage>
</organism>
<keyword evidence="1" id="KW-0614">Plasmid</keyword>
<reference evidence="1 2" key="1">
    <citation type="journal article" date="2024" name="Environ. Microbiol.">
        <title>Novel evolutionary insights on the interactions of the Holosporales (Alphaproteobacteria) with eukaryotic hosts from comparative genomics.</title>
        <authorList>
            <person name="Giovannini M."/>
            <person name="Petroni G."/>
            <person name="Castelli M."/>
        </authorList>
    </citation>
    <scope>NUCLEOTIDE SEQUENCE [LARGE SCALE GENOMIC DNA]</scope>
    <source>
        <strain evidence="1 2">US_Bl 15I1</strain>
    </source>
</reference>
<protein>
    <submittedName>
        <fullName evidence="1">Uncharacterized protein</fullName>
    </submittedName>
</protein>
<dbReference type="RefSeq" id="WP_338453815.1">
    <property type="nucleotide sequence ID" value="NZ_CP133274.1"/>
</dbReference>